<dbReference type="GO" id="GO:0033743">
    <property type="term" value="F:peptide-methionine (R)-S-oxide reductase activity"/>
    <property type="evidence" value="ECO:0007669"/>
    <property type="project" value="UniProtKB-EC"/>
</dbReference>
<keyword evidence="7" id="KW-1185">Reference proteome</keyword>
<comment type="catalytic activity">
    <reaction evidence="4">
        <text>L-methionyl-[protein] + [thioredoxin]-disulfide + H2O = L-methionyl-(R)-S-oxide-[protein] + [thioredoxin]-dithiol</text>
        <dbReference type="Rhea" id="RHEA:24164"/>
        <dbReference type="Rhea" id="RHEA-COMP:10698"/>
        <dbReference type="Rhea" id="RHEA-COMP:10700"/>
        <dbReference type="Rhea" id="RHEA-COMP:12313"/>
        <dbReference type="Rhea" id="RHEA-COMP:12314"/>
        <dbReference type="ChEBI" id="CHEBI:15377"/>
        <dbReference type="ChEBI" id="CHEBI:16044"/>
        <dbReference type="ChEBI" id="CHEBI:29950"/>
        <dbReference type="ChEBI" id="CHEBI:45764"/>
        <dbReference type="ChEBI" id="CHEBI:50058"/>
        <dbReference type="EC" id="1.8.4.12"/>
    </reaction>
</comment>
<evidence type="ECO:0000259" key="5">
    <source>
        <dbReference type="PROSITE" id="PS51790"/>
    </source>
</evidence>
<accession>A0A4R6VNR8</accession>
<keyword evidence="3" id="KW-0560">Oxidoreductase</keyword>
<dbReference type="Gene3D" id="2.170.150.20">
    <property type="entry name" value="Peptide methionine sulfoxide reductase"/>
    <property type="match status" value="1"/>
</dbReference>
<dbReference type="InterPro" id="IPR011057">
    <property type="entry name" value="Mss4-like_sf"/>
</dbReference>
<evidence type="ECO:0000256" key="3">
    <source>
        <dbReference type="ARBA" id="ARBA00023002"/>
    </source>
</evidence>
<dbReference type="SUPFAM" id="SSF51316">
    <property type="entry name" value="Mss4-like"/>
    <property type="match status" value="1"/>
</dbReference>
<evidence type="ECO:0000313" key="7">
    <source>
        <dbReference type="Proteomes" id="UP000295391"/>
    </source>
</evidence>
<dbReference type="PROSITE" id="PS51790">
    <property type="entry name" value="MSRB"/>
    <property type="match status" value="1"/>
</dbReference>
<dbReference type="RefSeq" id="WP_133572507.1">
    <property type="nucleotide sequence ID" value="NZ_SNYR01000002.1"/>
</dbReference>
<evidence type="ECO:0000313" key="6">
    <source>
        <dbReference type="EMBL" id="TDQ63856.1"/>
    </source>
</evidence>
<dbReference type="Proteomes" id="UP000295391">
    <property type="component" value="Unassembled WGS sequence"/>
</dbReference>
<feature type="domain" description="MsrB" evidence="5">
    <location>
        <begin position="11"/>
        <end position="133"/>
    </location>
</feature>
<dbReference type="NCBIfam" id="TIGR00357">
    <property type="entry name" value="peptide-methionine (R)-S-oxide reductase MsrB"/>
    <property type="match status" value="1"/>
</dbReference>
<comment type="caution">
    <text evidence="6">The sequence shown here is derived from an EMBL/GenBank/DDBJ whole genome shotgun (WGS) entry which is preliminary data.</text>
</comment>
<dbReference type="InterPro" id="IPR028427">
    <property type="entry name" value="Met_Sox_Rdtase_MsrB"/>
</dbReference>
<dbReference type="PANTHER" id="PTHR10173">
    <property type="entry name" value="METHIONINE SULFOXIDE REDUCTASE"/>
    <property type="match status" value="1"/>
</dbReference>
<organism evidence="6 7">
    <name type="scientific">Maritalea mobilis</name>
    <dbReference type="NCBI Taxonomy" id="483324"/>
    <lineage>
        <taxon>Bacteria</taxon>
        <taxon>Pseudomonadati</taxon>
        <taxon>Pseudomonadota</taxon>
        <taxon>Alphaproteobacteria</taxon>
        <taxon>Hyphomicrobiales</taxon>
        <taxon>Devosiaceae</taxon>
        <taxon>Maritalea</taxon>
    </lineage>
</organism>
<dbReference type="OrthoDB" id="9785497at2"/>
<evidence type="ECO:0000256" key="1">
    <source>
        <dbReference type="ARBA" id="ARBA00007174"/>
    </source>
</evidence>
<dbReference type="Pfam" id="PF01641">
    <property type="entry name" value="SelR"/>
    <property type="match status" value="1"/>
</dbReference>
<dbReference type="AlphaFoldDB" id="A0A4R6VNR8"/>
<dbReference type="GO" id="GO:0005737">
    <property type="term" value="C:cytoplasm"/>
    <property type="evidence" value="ECO:0007669"/>
    <property type="project" value="TreeGrafter"/>
</dbReference>
<comment type="similarity">
    <text evidence="1">Belongs to the MsrB Met sulfoxide reductase family.</text>
</comment>
<protein>
    <recommendedName>
        <fullName evidence="2">peptide-methionine (R)-S-oxide reductase</fullName>
        <ecNumber evidence="2">1.8.4.12</ecNumber>
    </recommendedName>
</protein>
<dbReference type="InterPro" id="IPR002579">
    <property type="entry name" value="Met_Sox_Rdtase_MsrB_dom"/>
</dbReference>
<dbReference type="GO" id="GO:0030091">
    <property type="term" value="P:protein repair"/>
    <property type="evidence" value="ECO:0007669"/>
    <property type="project" value="InterPro"/>
</dbReference>
<dbReference type="PANTHER" id="PTHR10173:SF52">
    <property type="entry name" value="METHIONINE-R-SULFOXIDE REDUCTASE B1"/>
    <property type="match status" value="1"/>
</dbReference>
<reference evidence="6 7" key="1">
    <citation type="submission" date="2019-03" db="EMBL/GenBank/DDBJ databases">
        <title>Genomic Encyclopedia of Type Strains, Phase III (KMG-III): the genomes of soil and plant-associated and newly described type strains.</title>
        <authorList>
            <person name="Whitman W."/>
        </authorList>
    </citation>
    <scope>NUCLEOTIDE SEQUENCE [LARGE SCALE GENOMIC DNA]</scope>
    <source>
        <strain evidence="6 7">CGMCC 1.7002</strain>
    </source>
</reference>
<dbReference type="GO" id="GO:0006979">
    <property type="term" value="P:response to oxidative stress"/>
    <property type="evidence" value="ECO:0007669"/>
    <property type="project" value="InterPro"/>
</dbReference>
<sequence>MSNPPNEQKSEQDWQQELSELEYYVLRKKGTERAFSHAYDKQSAPGQYLCKACGALLFAAQHKYDSGSGWPSFYDEAQGGAVELQAQRTFFSRKTEIICGNCKSHIGHVFEDGPQPTGKRYCTNGTALNFVPQPEDE</sequence>
<evidence type="ECO:0000256" key="4">
    <source>
        <dbReference type="ARBA" id="ARBA00048488"/>
    </source>
</evidence>
<proteinExistence type="inferred from homology"/>
<gene>
    <name evidence="6" type="ORF">ATL17_1864</name>
</gene>
<dbReference type="EMBL" id="SNYR01000002">
    <property type="protein sequence ID" value="TDQ63856.1"/>
    <property type="molecule type" value="Genomic_DNA"/>
</dbReference>
<name>A0A4R6VNR8_9HYPH</name>
<dbReference type="EC" id="1.8.4.12" evidence="2"/>
<evidence type="ECO:0000256" key="2">
    <source>
        <dbReference type="ARBA" id="ARBA00012499"/>
    </source>
</evidence>